<dbReference type="EMBL" id="RXPE01000001">
    <property type="protein sequence ID" value="RTR30731.1"/>
    <property type="molecule type" value="Genomic_DNA"/>
</dbReference>
<dbReference type="GO" id="GO:0016020">
    <property type="term" value="C:membrane"/>
    <property type="evidence" value="ECO:0007669"/>
    <property type="project" value="InterPro"/>
</dbReference>
<evidence type="ECO:0000259" key="9">
    <source>
        <dbReference type="PROSITE" id="PS50893"/>
    </source>
</evidence>
<dbReference type="InterPro" id="IPR015853">
    <property type="entry name" value="ABC_transpr_FbpC"/>
</dbReference>
<dbReference type="InterPro" id="IPR017871">
    <property type="entry name" value="ABC_transporter-like_CS"/>
</dbReference>
<keyword evidence="6" id="KW-0408">Iron</keyword>
<keyword evidence="1" id="KW-0813">Transport</keyword>
<dbReference type="InterPro" id="IPR027417">
    <property type="entry name" value="P-loop_NTPase"/>
</dbReference>
<dbReference type="GO" id="GO:0005524">
    <property type="term" value="F:ATP binding"/>
    <property type="evidence" value="ECO:0007669"/>
    <property type="project" value="UniProtKB-KW"/>
</dbReference>
<keyword evidence="5 10" id="KW-0067">ATP-binding</keyword>
<gene>
    <name evidence="10" type="ORF">EJ104_00280</name>
</gene>
<dbReference type="Pfam" id="PF00005">
    <property type="entry name" value="ABC_tran"/>
    <property type="match status" value="1"/>
</dbReference>
<dbReference type="GO" id="GO:0015408">
    <property type="term" value="F:ABC-type ferric iron transporter activity"/>
    <property type="evidence" value="ECO:0007669"/>
    <property type="project" value="InterPro"/>
</dbReference>
<dbReference type="InterPro" id="IPR003439">
    <property type="entry name" value="ABC_transporter-like_ATP-bd"/>
</dbReference>
<keyword evidence="7" id="KW-0406">Ion transport</keyword>
<reference evidence="10 11" key="1">
    <citation type="submission" date="2018-12" db="EMBL/GenBank/DDBJ databases">
        <title>Deinococcus radiophilus ATCC 27603 genome sequencing and assembly.</title>
        <authorList>
            <person name="Maclea K.S."/>
            <person name="Maynard C.R."/>
        </authorList>
    </citation>
    <scope>NUCLEOTIDE SEQUENCE [LARGE SCALE GENOMIC DNA]</scope>
    <source>
        <strain evidence="10 11">ATCC 27603</strain>
    </source>
</reference>
<comment type="caution">
    <text evidence="10">The sequence shown here is derived from an EMBL/GenBank/DDBJ whole genome shotgun (WGS) entry which is preliminary data.</text>
</comment>
<keyword evidence="4" id="KW-0547">Nucleotide-binding</keyword>
<dbReference type="RefSeq" id="WP_126350759.1">
    <property type="nucleotide sequence ID" value="NZ_CP086380.1"/>
</dbReference>
<evidence type="ECO:0000313" key="10">
    <source>
        <dbReference type="EMBL" id="RTR30731.1"/>
    </source>
</evidence>
<dbReference type="OrthoDB" id="9790614at2"/>
<evidence type="ECO:0000256" key="7">
    <source>
        <dbReference type="ARBA" id="ARBA00023065"/>
    </source>
</evidence>
<evidence type="ECO:0000256" key="5">
    <source>
        <dbReference type="ARBA" id="ARBA00022840"/>
    </source>
</evidence>
<keyword evidence="8" id="KW-0472">Membrane</keyword>
<evidence type="ECO:0000256" key="1">
    <source>
        <dbReference type="ARBA" id="ARBA00022448"/>
    </source>
</evidence>
<dbReference type="PANTHER" id="PTHR42781">
    <property type="entry name" value="SPERMIDINE/PUTRESCINE IMPORT ATP-BINDING PROTEIN POTA"/>
    <property type="match status" value="1"/>
</dbReference>
<dbReference type="SUPFAM" id="SSF52540">
    <property type="entry name" value="P-loop containing nucleoside triphosphate hydrolases"/>
    <property type="match status" value="1"/>
</dbReference>
<dbReference type="PROSITE" id="PS50893">
    <property type="entry name" value="ABC_TRANSPORTER_2"/>
    <property type="match status" value="1"/>
</dbReference>
<organism evidence="10 11">
    <name type="scientific">Deinococcus radiophilus</name>
    <dbReference type="NCBI Taxonomy" id="32062"/>
    <lineage>
        <taxon>Bacteria</taxon>
        <taxon>Thermotogati</taxon>
        <taxon>Deinococcota</taxon>
        <taxon>Deinococci</taxon>
        <taxon>Deinococcales</taxon>
        <taxon>Deinococcaceae</taxon>
        <taxon>Deinococcus</taxon>
    </lineage>
</organism>
<evidence type="ECO:0000256" key="8">
    <source>
        <dbReference type="ARBA" id="ARBA00023136"/>
    </source>
</evidence>
<evidence type="ECO:0000256" key="3">
    <source>
        <dbReference type="ARBA" id="ARBA00022496"/>
    </source>
</evidence>
<evidence type="ECO:0000256" key="6">
    <source>
        <dbReference type="ARBA" id="ARBA00023004"/>
    </source>
</evidence>
<evidence type="ECO:0000313" key="11">
    <source>
        <dbReference type="Proteomes" id="UP000277766"/>
    </source>
</evidence>
<protein>
    <submittedName>
        <fullName evidence="10">ABC transporter ATP-binding protein</fullName>
    </submittedName>
</protein>
<dbReference type="PROSITE" id="PS00211">
    <property type="entry name" value="ABC_TRANSPORTER_1"/>
    <property type="match status" value="1"/>
</dbReference>
<keyword evidence="3" id="KW-0410">Iron transport</keyword>
<dbReference type="Proteomes" id="UP000277766">
    <property type="component" value="Unassembled WGS sequence"/>
</dbReference>
<dbReference type="InterPro" id="IPR003593">
    <property type="entry name" value="AAA+_ATPase"/>
</dbReference>
<evidence type="ECO:0000256" key="4">
    <source>
        <dbReference type="ARBA" id="ARBA00022741"/>
    </source>
</evidence>
<evidence type="ECO:0000256" key="2">
    <source>
        <dbReference type="ARBA" id="ARBA00022475"/>
    </source>
</evidence>
<dbReference type="FunFam" id="3.40.50.300:FF:000425">
    <property type="entry name" value="Probable ABC transporter, ATP-binding subunit"/>
    <property type="match status" value="1"/>
</dbReference>
<sequence>MTSDPPPSALSLQHLTKRYGPTLAVQDFSLDINQGETLALLGPSGCGKSTVLRCVAGLEQPDTGRVLMHGRDVTGLPPEQRGVGMVFQDYALFPHLSVLGNVAFGPKMRRVPKEEAERQAHEALSLVELTGLEDRRPDQLSGGQQQRVALARALATGSDLLLLDEPLSNLDERLRGELRGELKDLLARSGAAALLVTHDQREALAVASRVAVMRAGQLVQVGRGEGLFAQPATAWVAQFLGHENIFVQPDSTALVVPEQALQLGQGNAYTVTTQTLTDSGQNITLAHPLGPLHLHLSPREMALVEGGTLRLRVDEGRVLRVREDRDGAGSQPQQAAGAP</sequence>
<feature type="domain" description="ABC transporter" evidence="9">
    <location>
        <begin position="10"/>
        <end position="240"/>
    </location>
</feature>
<keyword evidence="2" id="KW-1003">Cell membrane</keyword>
<dbReference type="GO" id="GO:0015697">
    <property type="term" value="P:quaternary ammonium group transport"/>
    <property type="evidence" value="ECO:0007669"/>
    <property type="project" value="UniProtKB-ARBA"/>
</dbReference>
<dbReference type="SMART" id="SM00382">
    <property type="entry name" value="AAA"/>
    <property type="match status" value="1"/>
</dbReference>
<keyword evidence="11" id="KW-1185">Reference proteome</keyword>
<dbReference type="InterPro" id="IPR050093">
    <property type="entry name" value="ABC_SmlMolc_Importer"/>
</dbReference>
<dbReference type="Gene3D" id="3.40.50.300">
    <property type="entry name" value="P-loop containing nucleotide triphosphate hydrolases"/>
    <property type="match status" value="1"/>
</dbReference>
<accession>A0A431W5P1</accession>
<dbReference type="AlphaFoldDB" id="A0A431W5P1"/>
<proteinExistence type="predicted"/>
<name>A0A431W5P1_9DEIO</name>
<dbReference type="CDD" id="cd03259">
    <property type="entry name" value="ABC_Carb_Solutes_like"/>
    <property type="match status" value="1"/>
</dbReference>
<dbReference type="GO" id="GO:0016887">
    <property type="term" value="F:ATP hydrolysis activity"/>
    <property type="evidence" value="ECO:0007669"/>
    <property type="project" value="InterPro"/>
</dbReference>
<dbReference type="PANTHER" id="PTHR42781:SF4">
    <property type="entry name" value="SPERMIDINE_PUTRESCINE IMPORT ATP-BINDING PROTEIN POTA"/>
    <property type="match status" value="1"/>
</dbReference>